<dbReference type="Proteomes" id="UP000541444">
    <property type="component" value="Unassembled WGS sequence"/>
</dbReference>
<dbReference type="EMBL" id="JACGCM010001193">
    <property type="protein sequence ID" value="KAF6159287.1"/>
    <property type="molecule type" value="Genomic_DNA"/>
</dbReference>
<organism evidence="2 3">
    <name type="scientific">Kingdonia uniflora</name>
    <dbReference type="NCBI Taxonomy" id="39325"/>
    <lineage>
        <taxon>Eukaryota</taxon>
        <taxon>Viridiplantae</taxon>
        <taxon>Streptophyta</taxon>
        <taxon>Embryophyta</taxon>
        <taxon>Tracheophyta</taxon>
        <taxon>Spermatophyta</taxon>
        <taxon>Magnoliopsida</taxon>
        <taxon>Ranunculales</taxon>
        <taxon>Circaeasteraceae</taxon>
        <taxon>Kingdonia</taxon>
    </lineage>
</organism>
<feature type="non-terminal residue" evidence="2">
    <location>
        <position position="1"/>
    </location>
</feature>
<gene>
    <name evidence="2" type="ORF">GIB67_032058</name>
</gene>
<sequence>YWFYEYCGVGHAIVKEYVKFSAYLHLRTWERGNRRKANDHATNMFIIGKYNIDHRTMKTITWEPWIDSAVSEIEDLAGEARVPLDPLLSMLPHISPVALQKKRLAGFLDCEQFAIGEVQETYASYWAEQTLEVDYLLTDSLRMGNIDMFRPTALRAGIAPVIVTSASIHRLSQVFSLSGEAGRPDLGWHMEWIERREMLPITCLRDPPPLSSSNGAEELWHLTHGMRRLALAESARDTKRLQELTDGLTTSYRHIDSIDHKLYAHDLQLRRGHDVRVVPLPHGGGTRTRQRRSGLQTRGGGTSRRGGVLEMIMSRYKCY</sequence>
<feature type="region of interest" description="Disordered" evidence="1">
    <location>
        <begin position="279"/>
        <end position="304"/>
    </location>
</feature>
<proteinExistence type="predicted"/>
<evidence type="ECO:0000313" key="2">
    <source>
        <dbReference type="EMBL" id="KAF6159287.1"/>
    </source>
</evidence>
<dbReference type="AlphaFoldDB" id="A0A7J7MWU0"/>
<comment type="caution">
    <text evidence="2">The sequence shown here is derived from an EMBL/GenBank/DDBJ whole genome shotgun (WGS) entry which is preliminary data.</text>
</comment>
<reference evidence="2 3" key="1">
    <citation type="journal article" date="2020" name="IScience">
        <title>Genome Sequencing of the Endangered Kingdonia uniflora (Circaeasteraceae, Ranunculales) Reveals Potential Mechanisms of Evolutionary Specialization.</title>
        <authorList>
            <person name="Sun Y."/>
            <person name="Deng T."/>
            <person name="Zhang A."/>
            <person name="Moore M.J."/>
            <person name="Landis J.B."/>
            <person name="Lin N."/>
            <person name="Zhang H."/>
            <person name="Zhang X."/>
            <person name="Huang J."/>
            <person name="Zhang X."/>
            <person name="Sun H."/>
            <person name="Wang H."/>
        </authorList>
    </citation>
    <scope>NUCLEOTIDE SEQUENCE [LARGE SCALE GENOMIC DNA]</scope>
    <source>
        <strain evidence="2">TB1705</strain>
        <tissue evidence="2">Leaf</tissue>
    </source>
</reference>
<name>A0A7J7MWU0_9MAGN</name>
<evidence type="ECO:0000256" key="1">
    <source>
        <dbReference type="SAM" id="MobiDB-lite"/>
    </source>
</evidence>
<protein>
    <submittedName>
        <fullName evidence="2">Uncharacterized protein</fullName>
    </submittedName>
</protein>
<accession>A0A7J7MWU0</accession>
<keyword evidence="3" id="KW-1185">Reference proteome</keyword>
<evidence type="ECO:0000313" key="3">
    <source>
        <dbReference type="Proteomes" id="UP000541444"/>
    </source>
</evidence>